<proteinExistence type="predicted"/>
<dbReference type="GO" id="GO:0006107">
    <property type="term" value="P:oxaloacetate metabolic process"/>
    <property type="evidence" value="ECO:0007669"/>
    <property type="project" value="TreeGrafter"/>
</dbReference>
<comment type="caution">
    <text evidence="7">The sequence shown here is derived from an EMBL/GenBank/DDBJ whole genome shotgun (WGS) entry which is preliminary data.</text>
</comment>
<feature type="binding site" evidence="5">
    <location>
        <position position="135"/>
    </location>
    <ligand>
        <name>Mg(2+)</name>
        <dbReference type="ChEBI" id="CHEBI:18420"/>
    </ligand>
</feature>
<dbReference type="GO" id="GO:0016829">
    <property type="term" value="F:lyase activity"/>
    <property type="evidence" value="ECO:0007669"/>
    <property type="project" value="UniProtKB-KW"/>
</dbReference>
<dbReference type="InterPro" id="IPR040442">
    <property type="entry name" value="Pyrv_kinase-like_dom_sf"/>
</dbReference>
<evidence type="ECO:0000256" key="2">
    <source>
        <dbReference type="ARBA" id="ARBA00022723"/>
    </source>
</evidence>
<feature type="domain" description="HpcH/HpaI aldolase/citrate lyase" evidence="6">
    <location>
        <begin position="8"/>
        <end position="232"/>
    </location>
</feature>
<comment type="cofactor">
    <cofactor evidence="1">
        <name>Mg(2+)</name>
        <dbReference type="ChEBI" id="CHEBI:18420"/>
    </cofactor>
</comment>
<dbReference type="GO" id="GO:0000287">
    <property type="term" value="F:magnesium ion binding"/>
    <property type="evidence" value="ECO:0007669"/>
    <property type="project" value="TreeGrafter"/>
</dbReference>
<protein>
    <submittedName>
        <fullName evidence="7">Citrate lyase subunit beta</fullName>
    </submittedName>
</protein>
<evidence type="ECO:0000256" key="1">
    <source>
        <dbReference type="ARBA" id="ARBA00001946"/>
    </source>
</evidence>
<dbReference type="VEuPathDB" id="FungiDB:AAP_05396"/>
<gene>
    <name evidence="7" type="ORF">AAP_05396</name>
</gene>
<dbReference type="InterPro" id="IPR015813">
    <property type="entry name" value="Pyrv/PenolPyrv_kinase-like_dom"/>
</dbReference>
<feature type="binding site" evidence="4">
    <location>
        <position position="71"/>
    </location>
    <ligand>
        <name>substrate</name>
    </ligand>
</feature>
<evidence type="ECO:0000256" key="4">
    <source>
        <dbReference type="PIRSR" id="PIRSR015582-1"/>
    </source>
</evidence>
<dbReference type="FunFam" id="3.20.20.60:FF:000023">
    <property type="entry name" value="CitE, Citrate lyase beta subunit"/>
    <property type="match status" value="1"/>
</dbReference>
<evidence type="ECO:0000256" key="5">
    <source>
        <dbReference type="PIRSR" id="PIRSR015582-2"/>
    </source>
</evidence>
<keyword evidence="8" id="KW-1185">Reference proteome</keyword>
<dbReference type="EMBL" id="AZGZ01000031">
    <property type="protein sequence ID" value="KZZ87692.1"/>
    <property type="molecule type" value="Genomic_DNA"/>
</dbReference>
<dbReference type="Pfam" id="PF03328">
    <property type="entry name" value="HpcH_HpaI"/>
    <property type="match status" value="1"/>
</dbReference>
<feature type="binding site" evidence="4">
    <location>
        <position position="135"/>
    </location>
    <ligand>
        <name>substrate</name>
    </ligand>
</feature>
<dbReference type="PANTHER" id="PTHR32308">
    <property type="entry name" value="LYASE BETA SUBUNIT, PUTATIVE (AFU_ORTHOLOGUE AFUA_4G13030)-RELATED"/>
    <property type="match status" value="1"/>
</dbReference>
<dbReference type="OrthoDB" id="1773at2759"/>
<organism evidence="7 8">
    <name type="scientific">Ascosphaera apis ARSEF 7405</name>
    <dbReference type="NCBI Taxonomy" id="392613"/>
    <lineage>
        <taxon>Eukaryota</taxon>
        <taxon>Fungi</taxon>
        <taxon>Dikarya</taxon>
        <taxon>Ascomycota</taxon>
        <taxon>Pezizomycotina</taxon>
        <taxon>Eurotiomycetes</taxon>
        <taxon>Eurotiomycetidae</taxon>
        <taxon>Onygenales</taxon>
        <taxon>Ascosphaeraceae</taxon>
        <taxon>Ascosphaera</taxon>
    </lineage>
</organism>
<dbReference type="Gene3D" id="3.20.20.60">
    <property type="entry name" value="Phosphoenolpyruvate-binding domains"/>
    <property type="match status" value="1"/>
</dbReference>
<keyword evidence="2 5" id="KW-0479">Metal-binding</keyword>
<evidence type="ECO:0000259" key="6">
    <source>
        <dbReference type="Pfam" id="PF03328"/>
    </source>
</evidence>
<reference evidence="7 8" key="1">
    <citation type="journal article" date="2016" name="Genome Biol. Evol.">
        <title>Divergent and convergent evolution of fungal pathogenicity.</title>
        <authorList>
            <person name="Shang Y."/>
            <person name="Xiao G."/>
            <person name="Zheng P."/>
            <person name="Cen K."/>
            <person name="Zhan S."/>
            <person name="Wang C."/>
        </authorList>
    </citation>
    <scope>NUCLEOTIDE SEQUENCE [LARGE SCALE GENOMIC DNA]</scope>
    <source>
        <strain evidence="7 8">ARSEF 7405</strain>
    </source>
</reference>
<evidence type="ECO:0000313" key="7">
    <source>
        <dbReference type="EMBL" id="KZZ87692.1"/>
    </source>
</evidence>
<dbReference type="InterPro" id="IPR005000">
    <property type="entry name" value="Aldolase/citrate-lyase_domain"/>
</dbReference>
<sequence length="312" mass="34035">MASSILRRSFLYVPGSSERMLVKSRGLKVDCVVYDLEDSVTPHKKPEARQLVRKELDSLSCPRDIRERAVRVNPVSSGFGEEDLTYILQSQNVSTVVVPKVESASDVKLVTDIISYGAQRQDKAKTPTSVIALIESAKAIMNLKEICAAAPNQLSGLVFGAADFAADLSITQTPDLSEFLYARSAIVTAARAFRIPSVIDLVCTDFKTPTTLEEECRTGKILGFNGKQCIHPLQTETVDRLFSPETAEVTWAVRTLIANAKAETQGRGSWALDGKMIDAPVISKARAIVAQARDCGLDVAAIEEEFKSQEPE</sequence>
<accession>A0A162IDZ9</accession>
<keyword evidence="3 5" id="KW-0460">Magnesium</keyword>
<dbReference type="InterPro" id="IPR011206">
    <property type="entry name" value="Citrate_lyase_beta/mcl1/mcl2"/>
</dbReference>
<feature type="binding site" evidence="5">
    <location>
        <position position="163"/>
    </location>
    <ligand>
        <name>Mg(2+)</name>
        <dbReference type="ChEBI" id="CHEBI:18420"/>
    </ligand>
</feature>
<name>A0A162IDZ9_9EURO</name>
<dbReference type="PANTHER" id="PTHR32308:SF0">
    <property type="entry name" value="HPCH_HPAI ALDOLASE_CITRATE LYASE DOMAIN-CONTAINING PROTEIN"/>
    <property type="match status" value="1"/>
</dbReference>
<evidence type="ECO:0000256" key="3">
    <source>
        <dbReference type="ARBA" id="ARBA00022842"/>
    </source>
</evidence>
<dbReference type="AlphaFoldDB" id="A0A162IDZ9"/>
<dbReference type="Proteomes" id="UP000242877">
    <property type="component" value="Unassembled WGS sequence"/>
</dbReference>
<dbReference type="SUPFAM" id="SSF51621">
    <property type="entry name" value="Phosphoenolpyruvate/pyruvate domain"/>
    <property type="match status" value="1"/>
</dbReference>
<evidence type="ECO:0000313" key="8">
    <source>
        <dbReference type="Proteomes" id="UP000242877"/>
    </source>
</evidence>
<dbReference type="PIRSF" id="PIRSF015582">
    <property type="entry name" value="Cit_lyase_B"/>
    <property type="match status" value="1"/>
</dbReference>
<keyword evidence="7" id="KW-0456">Lyase</keyword>